<gene>
    <name evidence="1" type="ORF">METZ01_LOCUS452238</name>
</gene>
<reference evidence="1" key="1">
    <citation type="submission" date="2018-05" db="EMBL/GenBank/DDBJ databases">
        <authorList>
            <person name="Lanie J.A."/>
            <person name="Ng W.-L."/>
            <person name="Kazmierczak K.M."/>
            <person name="Andrzejewski T.M."/>
            <person name="Davidsen T.M."/>
            <person name="Wayne K.J."/>
            <person name="Tettelin H."/>
            <person name="Glass J.I."/>
            <person name="Rusch D."/>
            <person name="Podicherti R."/>
            <person name="Tsui H.-C.T."/>
            <person name="Winkler M.E."/>
        </authorList>
    </citation>
    <scope>NUCLEOTIDE SEQUENCE</scope>
</reference>
<proteinExistence type="predicted"/>
<organism evidence="1">
    <name type="scientific">marine metagenome</name>
    <dbReference type="NCBI Taxonomy" id="408172"/>
    <lineage>
        <taxon>unclassified sequences</taxon>
        <taxon>metagenomes</taxon>
        <taxon>ecological metagenomes</taxon>
    </lineage>
</organism>
<dbReference type="AlphaFoldDB" id="A0A382ZV60"/>
<feature type="non-terminal residue" evidence="1">
    <location>
        <position position="24"/>
    </location>
</feature>
<name>A0A382ZV60_9ZZZZ</name>
<dbReference type="EMBL" id="UINC01186925">
    <property type="protein sequence ID" value="SVD99384.1"/>
    <property type="molecule type" value="Genomic_DNA"/>
</dbReference>
<evidence type="ECO:0000313" key="1">
    <source>
        <dbReference type="EMBL" id="SVD99384.1"/>
    </source>
</evidence>
<protein>
    <submittedName>
        <fullName evidence="1">Uncharacterized protein</fullName>
    </submittedName>
</protein>
<sequence length="24" mass="2819">MKRFHIALAVADLENSIKDYSQRL</sequence>
<accession>A0A382ZV60</accession>